<keyword evidence="5" id="KW-1185">Reference proteome</keyword>
<sequence length="213" mass="23582">MGIGAAVRRAFGPWEREVAAAYRAIYIDLDDLKRVLITQVPHAMRILEVGGGEGAVTELLARTYPQAQILSIDITSRIGRLYAGPQDRVEFRQTSVSEVANEHPVAFDLVILSDVLHHVPQNLRESFVGDIARCVAPGGQLLIKEWARTPSPIHWLCYASDRWLTGDRIAYMTPGELRELVGRVAPGLQRAGDGRVAPWTNNFYQAYLGPALP</sequence>
<keyword evidence="3" id="KW-0949">S-adenosyl-L-methionine</keyword>
<reference evidence="4 5" key="1">
    <citation type="submission" date="2018-05" db="EMBL/GenBank/DDBJ databases">
        <title>Genomic Encyclopedia of Type Strains, Phase IV (KMG-IV): sequencing the most valuable type-strain genomes for metagenomic binning, comparative biology and taxonomic classification.</title>
        <authorList>
            <person name="Goeker M."/>
        </authorList>
    </citation>
    <scope>NUCLEOTIDE SEQUENCE [LARGE SCALE GENOMIC DNA]</scope>
    <source>
        <strain evidence="4 5">DSM 3183</strain>
    </source>
</reference>
<dbReference type="AlphaFoldDB" id="A0A2V3V8S4"/>
<dbReference type="SUPFAM" id="SSF53335">
    <property type="entry name" value="S-adenosyl-L-methionine-dependent methyltransferases"/>
    <property type="match status" value="1"/>
</dbReference>
<name>A0A2V3V8S4_9SPHN</name>
<evidence type="ECO:0000256" key="1">
    <source>
        <dbReference type="ARBA" id="ARBA00022603"/>
    </source>
</evidence>
<dbReference type="GO" id="GO:0032259">
    <property type="term" value="P:methylation"/>
    <property type="evidence" value="ECO:0007669"/>
    <property type="project" value="UniProtKB-KW"/>
</dbReference>
<dbReference type="Pfam" id="PF13489">
    <property type="entry name" value="Methyltransf_23"/>
    <property type="match status" value="1"/>
</dbReference>
<evidence type="ECO:0000313" key="4">
    <source>
        <dbReference type="EMBL" id="PXW78173.1"/>
    </source>
</evidence>
<dbReference type="RefSeq" id="WP_110297960.1">
    <property type="nucleotide sequence ID" value="NZ_QJJM01000003.1"/>
</dbReference>
<keyword evidence="1 4" id="KW-0489">Methyltransferase</keyword>
<dbReference type="Gene3D" id="3.40.50.150">
    <property type="entry name" value="Vaccinia Virus protein VP39"/>
    <property type="match status" value="1"/>
</dbReference>
<dbReference type="EMBL" id="QJJM01000003">
    <property type="protein sequence ID" value="PXW78173.1"/>
    <property type="molecule type" value="Genomic_DNA"/>
</dbReference>
<keyword evidence="4" id="KW-0830">Ubiquinone</keyword>
<dbReference type="PANTHER" id="PTHR43464">
    <property type="entry name" value="METHYLTRANSFERASE"/>
    <property type="match status" value="1"/>
</dbReference>
<keyword evidence="2 4" id="KW-0808">Transferase</keyword>
<dbReference type="CDD" id="cd02440">
    <property type="entry name" value="AdoMet_MTases"/>
    <property type="match status" value="1"/>
</dbReference>
<evidence type="ECO:0000256" key="3">
    <source>
        <dbReference type="ARBA" id="ARBA00022691"/>
    </source>
</evidence>
<protein>
    <submittedName>
        <fullName evidence="4">2-polyprenyl-6-hydroxyphenyl methylase/3-demethylubiquinone-9 3-methyltransferase</fullName>
    </submittedName>
</protein>
<gene>
    <name evidence="4" type="ORF">C7451_103281</name>
</gene>
<evidence type="ECO:0000313" key="5">
    <source>
        <dbReference type="Proteomes" id="UP000248014"/>
    </source>
</evidence>
<dbReference type="PANTHER" id="PTHR43464:SF19">
    <property type="entry name" value="UBIQUINONE BIOSYNTHESIS O-METHYLTRANSFERASE, MITOCHONDRIAL"/>
    <property type="match status" value="1"/>
</dbReference>
<dbReference type="OrthoDB" id="9777638at2"/>
<proteinExistence type="predicted"/>
<evidence type="ECO:0000256" key="2">
    <source>
        <dbReference type="ARBA" id="ARBA00022679"/>
    </source>
</evidence>
<organism evidence="4 5">
    <name type="scientific">Blastomonas natatoria</name>
    <dbReference type="NCBI Taxonomy" id="34015"/>
    <lineage>
        <taxon>Bacteria</taxon>
        <taxon>Pseudomonadati</taxon>
        <taxon>Pseudomonadota</taxon>
        <taxon>Alphaproteobacteria</taxon>
        <taxon>Sphingomonadales</taxon>
        <taxon>Sphingomonadaceae</taxon>
        <taxon>Blastomonas</taxon>
    </lineage>
</organism>
<dbReference type="InterPro" id="IPR029063">
    <property type="entry name" value="SAM-dependent_MTases_sf"/>
</dbReference>
<comment type="caution">
    <text evidence="4">The sequence shown here is derived from an EMBL/GenBank/DDBJ whole genome shotgun (WGS) entry which is preliminary data.</text>
</comment>
<dbReference type="Proteomes" id="UP000248014">
    <property type="component" value="Unassembled WGS sequence"/>
</dbReference>
<accession>A0A2V3V8S4</accession>
<dbReference type="GO" id="GO:0008168">
    <property type="term" value="F:methyltransferase activity"/>
    <property type="evidence" value="ECO:0007669"/>
    <property type="project" value="UniProtKB-KW"/>
</dbReference>